<dbReference type="EMBL" id="KJ019106">
    <property type="protein sequence ID" value="AIX33218.1"/>
    <property type="molecule type" value="Genomic_DNA"/>
</dbReference>
<evidence type="ECO:0000313" key="3">
    <source>
        <dbReference type="EMBL" id="AIX33218.1"/>
    </source>
</evidence>
<feature type="transmembrane region" description="Helical" evidence="1">
    <location>
        <begin position="12"/>
        <end position="32"/>
    </location>
</feature>
<accession>A0A0E3IAJ7</accession>
<dbReference type="Proteomes" id="UP000185304">
    <property type="component" value="Segment"/>
</dbReference>
<dbReference type="EMBL" id="KJ019103">
    <property type="protein sequence ID" value="AIX32434.1"/>
    <property type="molecule type" value="Genomic_DNA"/>
</dbReference>
<keyword evidence="1" id="KW-0472">Membrane</keyword>
<evidence type="ECO:0000313" key="6">
    <source>
        <dbReference type="Proteomes" id="UP000185290"/>
    </source>
</evidence>
<reference evidence="5 6" key="1">
    <citation type="submission" date="2013-12" db="EMBL/GenBank/DDBJ databases">
        <title>Ecological redundancy of diverse viral populations within a natural community.</title>
        <authorList>
            <person name="Gregory A.C."/>
            <person name="LaButti K."/>
            <person name="Copeland A."/>
            <person name="Woyke T."/>
            <person name="Sullivan M.B."/>
        </authorList>
    </citation>
    <scope>NUCLEOTIDE SEQUENCE [LARGE SCALE GENOMIC DNA]</scope>
    <source>
        <strain evidence="4">Syn7803C34</strain>
        <strain evidence="2">Syn7803US44</strain>
        <strain evidence="3">Syn7803US50</strain>
    </source>
</reference>
<dbReference type="Proteomes" id="UP000185290">
    <property type="component" value="Segment"/>
</dbReference>
<evidence type="ECO:0000256" key="1">
    <source>
        <dbReference type="SAM" id="Phobius"/>
    </source>
</evidence>
<gene>
    <name evidence="4" type="ORF">Syn7803C34_230</name>
    <name evidence="2" type="ORF">Syn7803US44_234</name>
    <name evidence="3" type="ORF">Syn7803US50_234</name>
</gene>
<evidence type="ECO:0000313" key="2">
    <source>
        <dbReference type="EMBL" id="AIX32434.1"/>
    </source>
</evidence>
<evidence type="ECO:0000313" key="4">
    <source>
        <dbReference type="EMBL" id="AIX45781.1"/>
    </source>
</evidence>
<keyword evidence="1" id="KW-1133">Transmembrane helix</keyword>
<protein>
    <submittedName>
        <fullName evidence="4">High light inducible protein</fullName>
    </submittedName>
</protein>
<proteinExistence type="predicted"/>
<keyword evidence="1" id="KW-0812">Transmembrane</keyword>
<sequence length="71" mass="7831">MAAKTGIQGKRFRGFAIEHIYVIIFTFTHEVIMKFGFTPEAEILNARLAMLGFVIAVGTYLTTGQIIPGVL</sequence>
<dbReference type="SUPFAM" id="SSF103511">
    <property type="entry name" value="Chlorophyll a-b binding protein"/>
    <property type="match status" value="1"/>
</dbReference>
<name>A0A0E3IAJ7_9CAUD</name>
<evidence type="ECO:0000313" key="5">
    <source>
        <dbReference type="Proteomes" id="UP000033001"/>
    </source>
</evidence>
<evidence type="ECO:0000313" key="7">
    <source>
        <dbReference type="Proteomes" id="UP000185304"/>
    </source>
</evidence>
<dbReference type="Proteomes" id="UP000033001">
    <property type="component" value="Segment"/>
</dbReference>
<feature type="transmembrane region" description="Helical" evidence="1">
    <location>
        <begin position="44"/>
        <end position="63"/>
    </location>
</feature>
<organism evidence="4 7">
    <name type="scientific">Synechococcus phage ACG-2014f</name>
    <dbReference type="NCBI Taxonomy" id="1493511"/>
    <lineage>
        <taxon>Viruses</taxon>
        <taxon>Duplodnaviria</taxon>
        <taxon>Heunggongvirae</taxon>
        <taxon>Uroviricota</taxon>
        <taxon>Caudoviricetes</taxon>
        <taxon>Pantevenvirales</taxon>
        <taxon>Kyanoviridae</taxon>
        <taxon>Atlauavirus</taxon>
        <taxon>Atlauavirus tusconc8</taxon>
    </lineage>
</organism>
<dbReference type="EMBL" id="KJ019159">
    <property type="protein sequence ID" value="AIX45781.1"/>
    <property type="molecule type" value="Genomic_DNA"/>
</dbReference>